<feature type="compositionally biased region" description="Pro residues" evidence="1">
    <location>
        <begin position="391"/>
        <end position="400"/>
    </location>
</feature>
<name>A0ABV7Y9E0_9ACTN</name>
<keyword evidence="3" id="KW-1185">Reference proteome</keyword>
<dbReference type="EMBL" id="JBHRZH010000005">
    <property type="protein sequence ID" value="MFC3760275.1"/>
    <property type="molecule type" value="Genomic_DNA"/>
</dbReference>
<dbReference type="InterPro" id="IPR043426">
    <property type="entry name" value="MltB-like"/>
</dbReference>
<dbReference type="SUPFAM" id="SSF53955">
    <property type="entry name" value="Lysozyme-like"/>
    <property type="match status" value="1"/>
</dbReference>
<protein>
    <submittedName>
        <fullName evidence="2">Lytic transglycosylase domain-containing protein</fullName>
    </submittedName>
</protein>
<organism evidence="2 3">
    <name type="scientific">Tenggerimyces flavus</name>
    <dbReference type="NCBI Taxonomy" id="1708749"/>
    <lineage>
        <taxon>Bacteria</taxon>
        <taxon>Bacillati</taxon>
        <taxon>Actinomycetota</taxon>
        <taxon>Actinomycetes</taxon>
        <taxon>Propionibacteriales</taxon>
        <taxon>Nocardioidaceae</taxon>
        <taxon>Tenggerimyces</taxon>
    </lineage>
</organism>
<sequence>MPRGRGRHKQLRARAFLPSLVALPLTLLVGAWAINAMQGPTSPTDTGADRKPVAKTQPPVVPPVPDNPYIDPAHAPGRSGELGLGVGTATAADVVGTLKSTGIPASALRAYALAQAAMVEGDEPCHLPWTLMAAIGRVESNHGRVDESTLTRQGKAVPAIVGPSLDGGPGLPHVADTDEGAFDQDGSFDRGVGPMQFLPETWRSIGIDADRDSKLDPQDVDDATLAGAVYLCSGSDDLATSSGLKTALGRYNSSPEYADLVVAVKTAYEAGEWQQVADGRQLPPPPKTPGSPDPGAPDPAPSGDSQAPPGPDAPGPDPVPTGGPAPGPDPAPTGGPKPDPSSPVPGPVPSKDPKPSPNDPRPEPPKPGPTKPAPSPSPTSDDDDGGLELPLPLPPLPIPLPLLLAPV</sequence>
<reference evidence="3" key="1">
    <citation type="journal article" date="2019" name="Int. J. Syst. Evol. Microbiol.">
        <title>The Global Catalogue of Microorganisms (GCM) 10K type strain sequencing project: providing services to taxonomists for standard genome sequencing and annotation.</title>
        <authorList>
            <consortium name="The Broad Institute Genomics Platform"/>
            <consortium name="The Broad Institute Genome Sequencing Center for Infectious Disease"/>
            <person name="Wu L."/>
            <person name="Ma J."/>
        </authorList>
    </citation>
    <scope>NUCLEOTIDE SEQUENCE [LARGE SCALE GENOMIC DNA]</scope>
    <source>
        <strain evidence="3">CGMCC 4.7241</strain>
    </source>
</reference>
<accession>A0ABV7Y9E0</accession>
<dbReference type="InterPro" id="IPR023346">
    <property type="entry name" value="Lysozyme-like_dom_sf"/>
</dbReference>
<gene>
    <name evidence="2" type="ORF">ACFOUW_05460</name>
</gene>
<feature type="compositionally biased region" description="Pro residues" evidence="1">
    <location>
        <begin position="308"/>
        <end position="377"/>
    </location>
</feature>
<dbReference type="PANTHER" id="PTHR30163:SF8">
    <property type="entry name" value="LYTIC MUREIN TRANSGLYCOSYLASE"/>
    <property type="match status" value="1"/>
</dbReference>
<feature type="compositionally biased region" description="Pro residues" evidence="1">
    <location>
        <begin position="282"/>
        <end position="300"/>
    </location>
</feature>
<dbReference type="Proteomes" id="UP001595699">
    <property type="component" value="Unassembled WGS sequence"/>
</dbReference>
<feature type="region of interest" description="Disordered" evidence="1">
    <location>
        <begin position="40"/>
        <end position="65"/>
    </location>
</feature>
<comment type="caution">
    <text evidence="2">The sequence shown here is derived from an EMBL/GenBank/DDBJ whole genome shotgun (WGS) entry which is preliminary data.</text>
</comment>
<evidence type="ECO:0000256" key="1">
    <source>
        <dbReference type="SAM" id="MobiDB-lite"/>
    </source>
</evidence>
<evidence type="ECO:0000313" key="3">
    <source>
        <dbReference type="Proteomes" id="UP001595699"/>
    </source>
</evidence>
<dbReference type="PANTHER" id="PTHR30163">
    <property type="entry name" value="MEMBRANE-BOUND LYTIC MUREIN TRANSGLYCOSYLASE B"/>
    <property type="match status" value="1"/>
</dbReference>
<dbReference type="CDD" id="cd13399">
    <property type="entry name" value="Slt35-like"/>
    <property type="match status" value="1"/>
</dbReference>
<proteinExistence type="predicted"/>
<dbReference type="Gene3D" id="1.10.530.10">
    <property type="match status" value="1"/>
</dbReference>
<evidence type="ECO:0000313" key="2">
    <source>
        <dbReference type="EMBL" id="MFC3760275.1"/>
    </source>
</evidence>
<feature type="region of interest" description="Disordered" evidence="1">
    <location>
        <begin position="274"/>
        <end position="407"/>
    </location>
</feature>